<sequence length="67" mass="7298">MESELLTAAELAAKLHKTAPALAQWRYKGIGPKFVKIGSGVRYRASDVEAWLDAQTRTQTGQVVPSV</sequence>
<dbReference type="Pfam" id="PF12728">
    <property type="entry name" value="HTH_17"/>
    <property type="match status" value="1"/>
</dbReference>
<gene>
    <name evidence="2" type="ORF">E1809_19220</name>
</gene>
<reference evidence="2 3" key="1">
    <citation type="submission" date="2019-03" db="EMBL/GenBank/DDBJ databases">
        <title>Whole genome sequence of Arthrobacter sp JH1-1.</title>
        <authorList>
            <person name="Trinh H.N."/>
        </authorList>
    </citation>
    <scope>NUCLEOTIDE SEQUENCE [LARGE SCALE GENOMIC DNA]</scope>
    <source>
        <strain evidence="2 3">JH1-1</strain>
    </source>
</reference>
<evidence type="ECO:0000313" key="2">
    <source>
        <dbReference type="EMBL" id="TDF92108.1"/>
    </source>
</evidence>
<keyword evidence="3" id="KW-1185">Reference proteome</keyword>
<dbReference type="Proteomes" id="UP000295511">
    <property type="component" value="Unassembled WGS sequence"/>
</dbReference>
<protein>
    <submittedName>
        <fullName evidence="2">DNA-binding protein</fullName>
    </submittedName>
</protein>
<accession>A0A4R5KC79</accession>
<proteinExistence type="predicted"/>
<keyword evidence="2" id="KW-0238">DNA-binding</keyword>
<name>A0A4R5KC79_9MICC</name>
<organism evidence="2 3">
    <name type="scientific">Arthrobacter terricola</name>
    <dbReference type="NCBI Taxonomy" id="2547396"/>
    <lineage>
        <taxon>Bacteria</taxon>
        <taxon>Bacillati</taxon>
        <taxon>Actinomycetota</taxon>
        <taxon>Actinomycetes</taxon>
        <taxon>Micrococcales</taxon>
        <taxon>Micrococcaceae</taxon>
        <taxon>Arthrobacter</taxon>
    </lineage>
</organism>
<dbReference type="SUPFAM" id="SSF46955">
    <property type="entry name" value="Putative DNA-binding domain"/>
    <property type="match status" value="1"/>
</dbReference>
<comment type="caution">
    <text evidence="2">The sequence shown here is derived from an EMBL/GenBank/DDBJ whole genome shotgun (WGS) entry which is preliminary data.</text>
</comment>
<evidence type="ECO:0000313" key="3">
    <source>
        <dbReference type="Proteomes" id="UP000295511"/>
    </source>
</evidence>
<dbReference type="EMBL" id="SMRU01000025">
    <property type="protein sequence ID" value="TDF92108.1"/>
    <property type="molecule type" value="Genomic_DNA"/>
</dbReference>
<dbReference type="InterPro" id="IPR009061">
    <property type="entry name" value="DNA-bd_dom_put_sf"/>
</dbReference>
<dbReference type="RefSeq" id="WP_133205851.1">
    <property type="nucleotide sequence ID" value="NZ_SMRU01000025.1"/>
</dbReference>
<dbReference type="OrthoDB" id="5524782at2"/>
<feature type="domain" description="Helix-turn-helix" evidence="1">
    <location>
        <begin position="5"/>
        <end position="55"/>
    </location>
</feature>
<dbReference type="GO" id="GO:0003677">
    <property type="term" value="F:DNA binding"/>
    <property type="evidence" value="ECO:0007669"/>
    <property type="project" value="UniProtKB-KW"/>
</dbReference>
<evidence type="ECO:0000259" key="1">
    <source>
        <dbReference type="Pfam" id="PF12728"/>
    </source>
</evidence>
<dbReference type="InterPro" id="IPR041657">
    <property type="entry name" value="HTH_17"/>
</dbReference>
<dbReference type="AlphaFoldDB" id="A0A4R5KC79"/>